<dbReference type="EMBL" id="JARBHB010000004">
    <property type="protein sequence ID" value="KAJ8887178.1"/>
    <property type="molecule type" value="Genomic_DNA"/>
</dbReference>
<proteinExistence type="predicted"/>
<accession>A0ABQ9HS13</accession>
<organism evidence="1 2">
    <name type="scientific">Dryococelus australis</name>
    <dbReference type="NCBI Taxonomy" id="614101"/>
    <lineage>
        <taxon>Eukaryota</taxon>
        <taxon>Metazoa</taxon>
        <taxon>Ecdysozoa</taxon>
        <taxon>Arthropoda</taxon>
        <taxon>Hexapoda</taxon>
        <taxon>Insecta</taxon>
        <taxon>Pterygota</taxon>
        <taxon>Neoptera</taxon>
        <taxon>Polyneoptera</taxon>
        <taxon>Phasmatodea</taxon>
        <taxon>Verophasmatodea</taxon>
        <taxon>Anareolatae</taxon>
        <taxon>Phasmatidae</taxon>
        <taxon>Eurycanthinae</taxon>
        <taxon>Dryococelus</taxon>
    </lineage>
</organism>
<protein>
    <submittedName>
        <fullName evidence="1">Uncharacterized protein</fullName>
    </submittedName>
</protein>
<name>A0ABQ9HS13_9NEOP</name>
<reference evidence="1 2" key="1">
    <citation type="submission" date="2023-02" db="EMBL/GenBank/DDBJ databases">
        <title>LHISI_Scaffold_Assembly.</title>
        <authorList>
            <person name="Stuart O.P."/>
            <person name="Cleave R."/>
            <person name="Magrath M.J.L."/>
            <person name="Mikheyev A.S."/>
        </authorList>
    </citation>
    <scope>NUCLEOTIDE SEQUENCE [LARGE SCALE GENOMIC DNA]</scope>
    <source>
        <strain evidence="1">Daus_M_001</strain>
        <tissue evidence="1">Leg muscle</tissue>
    </source>
</reference>
<comment type="caution">
    <text evidence="1">The sequence shown here is derived from an EMBL/GenBank/DDBJ whole genome shotgun (WGS) entry which is preliminary data.</text>
</comment>
<sequence>MICREPRNHCNDYYFCNFDVTCYNSKNKKVIRYPNLPSAIRPVGHGQDLPVPKPPEVFDDVIRDISIVAQSDADEQADDEFESTDNLEPKLFTQTELNDLFRDLGLTKEKAELFGSRLKEKNVLAVGTNIYVYRRRDETFF</sequence>
<evidence type="ECO:0000313" key="1">
    <source>
        <dbReference type="EMBL" id="KAJ8887178.1"/>
    </source>
</evidence>
<dbReference type="Proteomes" id="UP001159363">
    <property type="component" value="Chromosome X"/>
</dbReference>
<keyword evidence="2" id="KW-1185">Reference proteome</keyword>
<evidence type="ECO:0000313" key="2">
    <source>
        <dbReference type="Proteomes" id="UP001159363"/>
    </source>
</evidence>
<gene>
    <name evidence="1" type="ORF">PR048_013393</name>
</gene>